<name>A0AAV9IW93_CYACA</name>
<evidence type="ECO:0000256" key="1">
    <source>
        <dbReference type="ARBA" id="ARBA00004245"/>
    </source>
</evidence>
<evidence type="ECO:0000256" key="4">
    <source>
        <dbReference type="ARBA" id="ARBA00022701"/>
    </source>
</evidence>
<protein>
    <recommendedName>
        <fullName evidence="10">Spindle pole body component</fullName>
    </recommendedName>
</protein>
<keyword evidence="5" id="KW-0206">Cytoskeleton</keyword>
<dbReference type="Gene3D" id="1.20.120.1900">
    <property type="entry name" value="Gamma-tubulin complex, C-terminal domain"/>
    <property type="match status" value="1"/>
</dbReference>
<organism evidence="8 9">
    <name type="scientific">Cyanidium caldarium</name>
    <name type="common">Red alga</name>
    <dbReference type="NCBI Taxonomy" id="2771"/>
    <lineage>
        <taxon>Eukaryota</taxon>
        <taxon>Rhodophyta</taxon>
        <taxon>Bangiophyceae</taxon>
        <taxon>Cyanidiales</taxon>
        <taxon>Cyanidiaceae</taxon>
        <taxon>Cyanidium</taxon>
    </lineage>
</organism>
<dbReference type="EMBL" id="JANCYW010000009">
    <property type="protein sequence ID" value="KAK4536559.1"/>
    <property type="molecule type" value="Genomic_DNA"/>
</dbReference>
<evidence type="ECO:0000256" key="5">
    <source>
        <dbReference type="ARBA" id="ARBA00023212"/>
    </source>
</evidence>
<feature type="domain" description="Gamma tubulin complex component protein N-terminal" evidence="7">
    <location>
        <begin position="7"/>
        <end position="235"/>
    </location>
</feature>
<feature type="domain" description="Gamma tubulin complex component C-terminal" evidence="6">
    <location>
        <begin position="259"/>
        <end position="562"/>
    </location>
</feature>
<evidence type="ECO:0000256" key="3">
    <source>
        <dbReference type="ARBA" id="ARBA00022490"/>
    </source>
</evidence>
<evidence type="ECO:0000259" key="7">
    <source>
        <dbReference type="Pfam" id="PF17681"/>
    </source>
</evidence>
<comment type="similarity">
    <text evidence="2">Belongs to the TUBGCP family.</text>
</comment>
<evidence type="ECO:0000313" key="9">
    <source>
        <dbReference type="Proteomes" id="UP001301350"/>
    </source>
</evidence>
<dbReference type="InterPro" id="IPR042241">
    <property type="entry name" value="GCP_C_sf"/>
</dbReference>
<comment type="caution">
    <text evidence="8">The sequence shown here is derived from an EMBL/GenBank/DDBJ whole genome shotgun (WGS) entry which is preliminary data.</text>
</comment>
<dbReference type="PANTHER" id="PTHR19302:SF14">
    <property type="entry name" value="GAMMA-TUBULIN COMPLEX COMPONENT 3"/>
    <property type="match status" value="1"/>
</dbReference>
<dbReference type="GO" id="GO:0007020">
    <property type="term" value="P:microtubule nucleation"/>
    <property type="evidence" value="ECO:0007669"/>
    <property type="project" value="InterPro"/>
</dbReference>
<evidence type="ECO:0008006" key="10">
    <source>
        <dbReference type="Google" id="ProtNLM"/>
    </source>
</evidence>
<dbReference type="GO" id="GO:0051321">
    <property type="term" value="P:meiotic cell cycle"/>
    <property type="evidence" value="ECO:0007669"/>
    <property type="project" value="TreeGrafter"/>
</dbReference>
<dbReference type="InterPro" id="IPR040457">
    <property type="entry name" value="GCP_C"/>
</dbReference>
<dbReference type="GO" id="GO:0051225">
    <property type="term" value="P:spindle assembly"/>
    <property type="evidence" value="ECO:0007669"/>
    <property type="project" value="TreeGrafter"/>
</dbReference>
<dbReference type="GO" id="GO:0051011">
    <property type="term" value="F:microtubule minus-end binding"/>
    <property type="evidence" value="ECO:0007669"/>
    <property type="project" value="TreeGrafter"/>
</dbReference>
<evidence type="ECO:0000313" key="8">
    <source>
        <dbReference type="EMBL" id="KAK4536559.1"/>
    </source>
</evidence>
<dbReference type="GO" id="GO:0000930">
    <property type="term" value="C:gamma-tubulin complex"/>
    <property type="evidence" value="ECO:0007669"/>
    <property type="project" value="TreeGrafter"/>
</dbReference>
<dbReference type="GO" id="GO:0043015">
    <property type="term" value="F:gamma-tubulin binding"/>
    <property type="evidence" value="ECO:0007669"/>
    <property type="project" value="InterPro"/>
</dbReference>
<comment type="subcellular location">
    <subcellularLocation>
        <location evidence="1">Cytoplasm</location>
        <location evidence="1">Cytoskeleton</location>
    </subcellularLocation>
</comment>
<dbReference type="GO" id="GO:0005874">
    <property type="term" value="C:microtubule"/>
    <property type="evidence" value="ECO:0007669"/>
    <property type="project" value="UniProtKB-KW"/>
</dbReference>
<keyword evidence="3" id="KW-0963">Cytoplasm</keyword>
<dbReference type="GO" id="GO:0000278">
    <property type="term" value="P:mitotic cell cycle"/>
    <property type="evidence" value="ECO:0007669"/>
    <property type="project" value="TreeGrafter"/>
</dbReference>
<dbReference type="AlphaFoldDB" id="A0AAV9IW93"/>
<dbReference type="GO" id="GO:0000922">
    <property type="term" value="C:spindle pole"/>
    <property type="evidence" value="ECO:0007669"/>
    <property type="project" value="InterPro"/>
</dbReference>
<reference evidence="8 9" key="1">
    <citation type="submission" date="2022-07" db="EMBL/GenBank/DDBJ databases">
        <title>Genome-wide signatures of adaptation to extreme environments.</title>
        <authorList>
            <person name="Cho C.H."/>
            <person name="Yoon H.S."/>
        </authorList>
    </citation>
    <scope>NUCLEOTIDE SEQUENCE [LARGE SCALE GENOMIC DNA]</scope>
    <source>
        <strain evidence="8 9">DBV 063 E5</strain>
    </source>
</reference>
<gene>
    <name evidence="8" type="ORF">CDCA_CDCA09G2584</name>
</gene>
<dbReference type="PANTHER" id="PTHR19302">
    <property type="entry name" value="GAMMA TUBULIN COMPLEX PROTEIN"/>
    <property type="match status" value="1"/>
</dbReference>
<proteinExistence type="inferred from homology"/>
<dbReference type="GO" id="GO:0031122">
    <property type="term" value="P:cytoplasmic microtubule organization"/>
    <property type="evidence" value="ECO:0007669"/>
    <property type="project" value="TreeGrafter"/>
</dbReference>
<keyword evidence="4" id="KW-0493">Microtubule</keyword>
<dbReference type="Proteomes" id="UP001301350">
    <property type="component" value="Unassembled WGS sequence"/>
</dbReference>
<dbReference type="Pfam" id="PF17681">
    <property type="entry name" value="GCP_N_terminal"/>
    <property type="match status" value="1"/>
</dbReference>
<dbReference type="Pfam" id="PF04130">
    <property type="entry name" value="GCP_C_terminal"/>
    <property type="match status" value="1"/>
</dbReference>
<evidence type="ECO:0000259" key="6">
    <source>
        <dbReference type="Pfam" id="PF04130"/>
    </source>
</evidence>
<evidence type="ECO:0000256" key="2">
    <source>
        <dbReference type="ARBA" id="ARBA00010337"/>
    </source>
</evidence>
<dbReference type="InterPro" id="IPR041470">
    <property type="entry name" value="GCP_N"/>
</dbReference>
<keyword evidence="9" id="KW-1185">Reference proteome</keyword>
<accession>A0AAV9IW93</accession>
<dbReference type="InterPro" id="IPR007259">
    <property type="entry name" value="GCP"/>
</dbReference>
<sequence>MPRASLHLTRSVAEAGWLYGQRIKPYLEWAPPYRAGNPDGTHHGDLALPMTDSLTRRSLVAAMHAELAPYHQLLEQLEAEALRGHLSLRVLAARVFPFRRGLLRWLAMVVDAVSGLSGGPLLSALYRLEQRGDPQLQALMRQLRHAASRPLQQMCWQWMQTARLEDPHDEFFIGRTDQSGHEGELRPERRPCFLAPAVAARMLGIGGSRAFLQRYAAPGTAPAAPTTHTDIWPDSAPLLRHLAQQVDVRQWLLAPPQRLVQHLEAHRAFVLLLDGEFCTMLMDTLADELSQRTADLSHSVMAGAVSAAVRTCSADHADRPWAQEVDERLDVSLLAESATPDRGWDAFALTYTFPEPVARVLTAHWESRAFRQAPQFMWMLRRAQFGLDRAWLDMQKLHQAVMRWCTGHRPRDTQTAPELSVLQRCWRMRQQLAEFVQKLLQQVCRCGLEPAWQRLLQQLQRPVPDADVEEVKRVLAAYRQHVIAAVHLDGDAAAEDHRERAGSSLPALQATLRLVFRFLTLYRGIHFRTEQRIRTLGYDDPVSVVNDLAELDTALQQLHREWHTQHLPPLQTAWQRSARKSVRQLAQQLASPT</sequence>